<dbReference type="AlphaFoldDB" id="A0A395NIV2"/>
<dbReference type="PANTHER" id="PTHR39697:SF2">
    <property type="entry name" value="CYANOVIRIN-N DOMAIN-CONTAINING PROTEIN"/>
    <property type="match status" value="1"/>
</dbReference>
<evidence type="ECO:0000313" key="2">
    <source>
        <dbReference type="Proteomes" id="UP000266272"/>
    </source>
</evidence>
<gene>
    <name evidence="1" type="ORF">TARUN_6506</name>
</gene>
<dbReference type="OrthoDB" id="5289641at2759"/>
<keyword evidence="2" id="KW-1185">Reference proteome</keyword>
<dbReference type="InterPro" id="IPR008999">
    <property type="entry name" value="Actin-crosslinking"/>
</dbReference>
<dbReference type="Proteomes" id="UP000266272">
    <property type="component" value="Unassembled WGS sequence"/>
</dbReference>
<accession>A0A395NIV2</accession>
<comment type="caution">
    <text evidence="1">The sequence shown here is derived from an EMBL/GenBank/DDBJ whole genome shotgun (WGS) entry which is preliminary data.</text>
</comment>
<evidence type="ECO:0000313" key="1">
    <source>
        <dbReference type="EMBL" id="RFU75747.1"/>
    </source>
</evidence>
<reference evidence="1 2" key="1">
    <citation type="journal article" date="2018" name="PLoS Pathog.">
        <title>Evolution of structural diversity of trichothecenes, a family of toxins produced by plant pathogenic and entomopathogenic fungi.</title>
        <authorList>
            <person name="Proctor R.H."/>
            <person name="McCormick S.P."/>
            <person name="Kim H.S."/>
            <person name="Cardoza R.E."/>
            <person name="Stanley A.M."/>
            <person name="Lindo L."/>
            <person name="Kelly A."/>
            <person name="Brown D.W."/>
            <person name="Lee T."/>
            <person name="Vaughan M.M."/>
            <person name="Alexander N.J."/>
            <person name="Busman M."/>
            <person name="Gutierrez S."/>
        </authorList>
    </citation>
    <scope>NUCLEOTIDE SEQUENCE [LARGE SCALE GENOMIC DNA]</scope>
    <source>
        <strain evidence="1 2">IBT 40837</strain>
    </source>
</reference>
<dbReference type="PANTHER" id="PTHR39697">
    <property type="entry name" value="RICIN B LECTIN DOMAIN-CONTAINING PROTEIN-RELATED"/>
    <property type="match status" value="1"/>
</dbReference>
<proteinExistence type="predicted"/>
<organism evidence="1 2">
    <name type="scientific">Trichoderma arundinaceum</name>
    <dbReference type="NCBI Taxonomy" id="490622"/>
    <lineage>
        <taxon>Eukaryota</taxon>
        <taxon>Fungi</taxon>
        <taxon>Dikarya</taxon>
        <taxon>Ascomycota</taxon>
        <taxon>Pezizomycotina</taxon>
        <taxon>Sordariomycetes</taxon>
        <taxon>Hypocreomycetidae</taxon>
        <taxon>Hypocreales</taxon>
        <taxon>Hypocreaceae</taxon>
        <taxon>Trichoderma</taxon>
    </lineage>
</organism>
<dbReference type="SUPFAM" id="SSF50405">
    <property type="entry name" value="Actin-crosslinking proteins"/>
    <property type="match status" value="1"/>
</dbReference>
<sequence>MNETASDITASSADNCLTPISSAMADNCTIGEKEDSISITTSQHLEYHPKAHRSFMIRMRQPPHHIIALENGELKMLDKLSVGSGWLWHCDKKDGWYGFRNTVSGTYLGHNGDKIVAEAPHHESDENFIPERHEEGGYILLRKDNDGLLQVAISEDGNSLVQGQEGPAWDFIEDQTLHTRIHMYIPSSVQ</sequence>
<dbReference type="EMBL" id="PXOA01000414">
    <property type="protein sequence ID" value="RFU75747.1"/>
    <property type="molecule type" value="Genomic_DNA"/>
</dbReference>
<protein>
    <submittedName>
        <fullName evidence="1">Dynamin family</fullName>
    </submittedName>
</protein>
<name>A0A395NIV2_TRIAR</name>